<evidence type="ECO:0000313" key="2">
    <source>
        <dbReference type="Proteomes" id="UP000241206"/>
    </source>
</evidence>
<sequence>MSDIIDLGGAPANEDCAQLGHTPDFERLNRLEVATYRAGLIARFGPPPDGCALITLTNAHDFGVYYTLGLKVDAGAARRDPAVAAFAENVQDGLATWIEAGFAPPVRYDDGEAPKADRASIDEIVMGALLATRPGPDGRFAIPDFEILHRNLAAAYPRSAEAAQRVLEEI</sequence>
<protein>
    <submittedName>
        <fullName evidence="1">Uncharacterized protein</fullName>
    </submittedName>
</protein>
<comment type="caution">
    <text evidence="1">The sequence shown here is derived from an EMBL/GenBank/DDBJ whole genome shotgun (WGS) entry which is preliminary data.</text>
</comment>
<dbReference type="EMBL" id="PHHF01000085">
    <property type="protein sequence ID" value="PTD15891.1"/>
    <property type="molecule type" value="Genomic_DNA"/>
</dbReference>
<organism evidence="1 2">
    <name type="scientific">Edaphosphingomonas fennica</name>
    <dbReference type="NCBI Taxonomy" id="114404"/>
    <lineage>
        <taxon>Bacteria</taxon>
        <taxon>Pseudomonadati</taxon>
        <taxon>Pseudomonadota</taxon>
        <taxon>Alphaproteobacteria</taxon>
        <taxon>Sphingomonadales</taxon>
        <taxon>Rhizorhabdaceae</taxon>
        <taxon>Edaphosphingomonas</taxon>
    </lineage>
</organism>
<accession>A0A2T4HJB4</accession>
<dbReference type="AlphaFoldDB" id="A0A2T4HJB4"/>
<reference evidence="1 2" key="1">
    <citation type="submission" date="2017-11" db="EMBL/GenBank/DDBJ databases">
        <title>Sphingomonas oleivorans sp. nov., isolated from oil-contaminated soil.</title>
        <authorList>
            <person name="Wang L."/>
            <person name="Chen L."/>
        </authorList>
    </citation>
    <scope>NUCLEOTIDE SEQUENCE [LARGE SCALE GENOMIC DNA]</scope>
    <source>
        <strain evidence="1 2">K101</strain>
    </source>
</reference>
<proteinExistence type="predicted"/>
<dbReference type="Proteomes" id="UP000241206">
    <property type="component" value="Unassembled WGS sequence"/>
</dbReference>
<gene>
    <name evidence="1" type="ORF">CV103_21410</name>
</gene>
<keyword evidence="2" id="KW-1185">Reference proteome</keyword>
<dbReference type="RefSeq" id="WP_107396155.1">
    <property type="nucleotide sequence ID" value="NZ_PHHF01000085.1"/>
</dbReference>
<name>A0A2T4HJB4_9SPHN</name>
<evidence type="ECO:0000313" key="1">
    <source>
        <dbReference type="EMBL" id="PTD15891.1"/>
    </source>
</evidence>